<dbReference type="InterPro" id="IPR006439">
    <property type="entry name" value="HAD-SF_hydro_IA"/>
</dbReference>
<sequence>MMKMQTAARFRSQLWSLKMPSLCHRSFAAISTYKAVIFDMYGVLIPSPVKLATVFEQQNSVPLGTLGKAIRTGGEVNTWKRFMRGEIGAEEFVEAFGRQCSEIIVESCREGLSKPDPRIYHLCLNRLGVSAHEAVFLDDLELNVEAAAQLGMHAIKVGDIAASVKELEGVLGIPLSGFVPGPGSAPGATKLPMDQLTQYLRKALHLSDKGTSIHFFQEKEKLAHYSCQYNCSLKYYVSASWPLS</sequence>
<dbReference type="AlphaFoldDB" id="A0AAZ3QJP5"/>
<evidence type="ECO:0000313" key="1">
    <source>
        <dbReference type="Ensembl" id="ENSOTSP00005128184.1"/>
    </source>
</evidence>
<dbReference type="InterPro" id="IPR023214">
    <property type="entry name" value="HAD_sf"/>
</dbReference>
<dbReference type="Gene3D" id="3.40.50.1000">
    <property type="entry name" value="HAD superfamily/HAD-like"/>
    <property type="match status" value="2"/>
</dbReference>
<accession>A0AAZ3QJP5</accession>
<keyword evidence="2" id="KW-1185">Reference proteome</keyword>
<dbReference type="InterPro" id="IPR036412">
    <property type="entry name" value="HAD-like_sf"/>
</dbReference>
<proteinExistence type="predicted"/>
<dbReference type="NCBIfam" id="TIGR01509">
    <property type="entry name" value="HAD-SF-IA-v3"/>
    <property type="match status" value="1"/>
</dbReference>
<dbReference type="SUPFAM" id="SSF56784">
    <property type="entry name" value="HAD-like"/>
    <property type="match status" value="1"/>
</dbReference>
<dbReference type="PANTHER" id="PTHR47829:SF3">
    <property type="entry name" value="AMINOGLYCOSIDE PHOSPHOTRANSFERASE DOMAIN-CONTAINING PROTEIN"/>
    <property type="match status" value="1"/>
</dbReference>
<dbReference type="Proteomes" id="UP000694402">
    <property type="component" value="Unassembled WGS sequence"/>
</dbReference>
<dbReference type="GeneTree" id="ENSGT00940000173564"/>
<evidence type="ECO:0000313" key="2">
    <source>
        <dbReference type="Proteomes" id="UP000694402"/>
    </source>
</evidence>
<reference evidence="2" key="1">
    <citation type="journal article" date="2018" name="PLoS ONE">
        <title>Chinook salmon (Oncorhynchus tshawytscha) genome and transcriptome.</title>
        <authorList>
            <person name="Christensen K.A."/>
            <person name="Leong J.S."/>
            <person name="Sakhrani D."/>
            <person name="Biagi C.A."/>
            <person name="Minkley D.R."/>
            <person name="Withler R.E."/>
            <person name="Rondeau E.B."/>
            <person name="Koop B.F."/>
            <person name="Devlin R.H."/>
        </authorList>
    </citation>
    <scope>NUCLEOTIDE SEQUENCE [LARGE SCALE GENOMIC DNA]</scope>
</reference>
<reference evidence="1" key="2">
    <citation type="submission" date="2025-08" db="UniProtKB">
        <authorList>
            <consortium name="Ensembl"/>
        </authorList>
    </citation>
    <scope>IDENTIFICATION</scope>
</reference>
<organism evidence="1 2">
    <name type="scientific">Oncorhynchus tshawytscha</name>
    <name type="common">Chinook salmon</name>
    <name type="synonym">Salmo tshawytscha</name>
    <dbReference type="NCBI Taxonomy" id="74940"/>
    <lineage>
        <taxon>Eukaryota</taxon>
        <taxon>Metazoa</taxon>
        <taxon>Chordata</taxon>
        <taxon>Craniata</taxon>
        <taxon>Vertebrata</taxon>
        <taxon>Euteleostomi</taxon>
        <taxon>Actinopterygii</taxon>
        <taxon>Neopterygii</taxon>
        <taxon>Teleostei</taxon>
        <taxon>Protacanthopterygii</taxon>
        <taxon>Salmoniformes</taxon>
        <taxon>Salmonidae</taxon>
        <taxon>Salmoninae</taxon>
        <taxon>Oncorhynchus</taxon>
    </lineage>
</organism>
<dbReference type="Ensembl" id="ENSOTST00005163119.1">
    <property type="protein sequence ID" value="ENSOTSP00005128184.1"/>
    <property type="gene ID" value="ENSOTSG00005058476.1"/>
</dbReference>
<reference evidence="1" key="3">
    <citation type="submission" date="2025-09" db="UniProtKB">
        <authorList>
            <consortium name="Ensembl"/>
        </authorList>
    </citation>
    <scope>IDENTIFICATION</scope>
</reference>
<gene>
    <name evidence="1" type="primary">LOC121838686</name>
</gene>
<dbReference type="Pfam" id="PF00702">
    <property type="entry name" value="Hydrolase"/>
    <property type="match status" value="1"/>
</dbReference>
<dbReference type="InterPro" id="IPR052898">
    <property type="entry name" value="ACAD10-like"/>
</dbReference>
<protein>
    <submittedName>
        <fullName evidence="1">Uncharacterized protein</fullName>
    </submittedName>
</protein>
<name>A0AAZ3QJP5_ONCTS</name>
<dbReference type="PANTHER" id="PTHR47829">
    <property type="entry name" value="HYDROLASE, PUTATIVE (AFU_ORTHOLOGUE AFUA_1G12880)-RELATED"/>
    <property type="match status" value="1"/>
</dbReference>